<evidence type="ECO:0000256" key="7">
    <source>
        <dbReference type="RuleBase" id="RU361180"/>
    </source>
</evidence>
<dbReference type="PROSITE" id="PS00928">
    <property type="entry name" value="TREHALASE_2"/>
    <property type="match status" value="1"/>
</dbReference>
<dbReference type="InterPro" id="IPR008928">
    <property type="entry name" value="6-hairpin_glycosidase_sf"/>
</dbReference>
<evidence type="ECO:0000256" key="2">
    <source>
        <dbReference type="ARBA" id="ARBA00005615"/>
    </source>
</evidence>
<dbReference type="InterPro" id="IPR012341">
    <property type="entry name" value="6hp_glycosidase-like_sf"/>
</dbReference>
<evidence type="ECO:0000256" key="4">
    <source>
        <dbReference type="ARBA" id="ARBA00019905"/>
    </source>
</evidence>
<accession>K1R6Q3</accession>
<protein>
    <recommendedName>
        <fullName evidence="4 7">Trehalase</fullName>
        <ecNumber evidence="3 7">3.2.1.28</ecNumber>
    </recommendedName>
    <alternativeName>
        <fullName evidence="7">Alpha-trehalose glucohydrolase</fullName>
    </alternativeName>
</protein>
<dbReference type="Gene3D" id="1.50.10.10">
    <property type="match status" value="1"/>
</dbReference>
<keyword evidence="5 7" id="KW-0378">Hydrolase</keyword>
<evidence type="ECO:0000256" key="5">
    <source>
        <dbReference type="ARBA" id="ARBA00022801"/>
    </source>
</evidence>
<dbReference type="PANTHER" id="PTHR23403:SF1">
    <property type="entry name" value="TREHALASE"/>
    <property type="match status" value="1"/>
</dbReference>
<dbReference type="HOGENOM" id="CLU_006451_4_0_1"/>
<dbReference type="PANTHER" id="PTHR23403">
    <property type="entry name" value="TREHALASE"/>
    <property type="match status" value="1"/>
</dbReference>
<dbReference type="GO" id="GO:0004555">
    <property type="term" value="F:alpha,alpha-trehalase activity"/>
    <property type="evidence" value="ECO:0007669"/>
    <property type="project" value="UniProtKB-EC"/>
</dbReference>
<evidence type="ECO:0000256" key="1">
    <source>
        <dbReference type="ARBA" id="ARBA00001576"/>
    </source>
</evidence>
<evidence type="ECO:0000256" key="3">
    <source>
        <dbReference type="ARBA" id="ARBA00012757"/>
    </source>
</evidence>
<reference evidence="8" key="1">
    <citation type="journal article" date="2012" name="Nature">
        <title>The oyster genome reveals stress adaptation and complexity of shell formation.</title>
        <authorList>
            <person name="Zhang G."/>
            <person name="Fang X."/>
            <person name="Guo X."/>
            <person name="Li L."/>
            <person name="Luo R."/>
            <person name="Xu F."/>
            <person name="Yang P."/>
            <person name="Zhang L."/>
            <person name="Wang X."/>
            <person name="Qi H."/>
            <person name="Xiong Z."/>
            <person name="Que H."/>
            <person name="Xie Y."/>
            <person name="Holland P.W."/>
            <person name="Paps J."/>
            <person name="Zhu Y."/>
            <person name="Wu F."/>
            <person name="Chen Y."/>
            <person name="Wang J."/>
            <person name="Peng C."/>
            <person name="Meng J."/>
            <person name="Yang L."/>
            <person name="Liu J."/>
            <person name="Wen B."/>
            <person name="Zhang N."/>
            <person name="Huang Z."/>
            <person name="Zhu Q."/>
            <person name="Feng Y."/>
            <person name="Mount A."/>
            <person name="Hedgecock D."/>
            <person name="Xu Z."/>
            <person name="Liu Y."/>
            <person name="Domazet-Loso T."/>
            <person name="Du Y."/>
            <person name="Sun X."/>
            <person name="Zhang S."/>
            <person name="Liu B."/>
            <person name="Cheng P."/>
            <person name="Jiang X."/>
            <person name="Li J."/>
            <person name="Fan D."/>
            <person name="Wang W."/>
            <person name="Fu W."/>
            <person name="Wang T."/>
            <person name="Wang B."/>
            <person name="Zhang J."/>
            <person name="Peng Z."/>
            <person name="Li Y."/>
            <person name="Li N."/>
            <person name="Wang J."/>
            <person name="Chen M."/>
            <person name="He Y."/>
            <person name="Tan F."/>
            <person name="Song X."/>
            <person name="Zheng Q."/>
            <person name="Huang R."/>
            <person name="Yang H."/>
            <person name="Du X."/>
            <person name="Chen L."/>
            <person name="Yang M."/>
            <person name="Gaffney P.M."/>
            <person name="Wang S."/>
            <person name="Luo L."/>
            <person name="She Z."/>
            <person name="Ming Y."/>
            <person name="Huang W."/>
            <person name="Zhang S."/>
            <person name="Huang B."/>
            <person name="Zhang Y."/>
            <person name="Qu T."/>
            <person name="Ni P."/>
            <person name="Miao G."/>
            <person name="Wang J."/>
            <person name="Wang Q."/>
            <person name="Steinberg C.E."/>
            <person name="Wang H."/>
            <person name="Li N."/>
            <person name="Qian L."/>
            <person name="Zhang G."/>
            <person name="Li Y."/>
            <person name="Yang H."/>
            <person name="Liu X."/>
            <person name="Wang J."/>
            <person name="Yin Y."/>
            <person name="Wang J."/>
        </authorList>
    </citation>
    <scope>NUCLEOTIDE SEQUENCE [LARGE SCALE GENOMIC DNA]</scope>
    <source>
        <strain evidence="8">05x7-T-G4-1.051#20</strain>
    </source>
</reference>
<gene>
    <name evidence="8" type="ORF">CGI_10027087</name>
</gene>
<proteinExistence type="inferred from homology"/>
<dbReference type="AlphaFoldDB" id="K1R6Q3"/>
<dbReference type="EMBL" id="JH818091">
    <property type="protein sequence ID" value="EKC36895.1"/>
    <property type="molecule type" value="Genomic_DNA"/>
</dbReference>
<name>K1R6Q3_MAGGI</name>
<comment type="similarity">
    <text evidence="2 7">Belongs to the glycosyl hydrolase 37 family.</text>
</comment>
<dbReference type="Pfam" id="PF01204">
    <property type="entry name" value="Trehalase"/>
    <property type="match status" value="1"/>
</dbReference>
<dbReference type="FunCoup" id="K1R6Q3">
    <property type="interactions" value="185"/>
</dbReference>
<keyword evidence="6 7" id="KW-0326">Glycosidase</keyword>
<evidence type="ECO:0000256" key="6">
    <source>
        <dbReference type="ARBA" id="ARBA00023295"/>
    </source>
</evidence>
<dbReference type="SUPFAM" id="SSF48208">
    <property type="entry name" value="Six-hairpin glycosidases"/>
    <property type="match status" value="1"/>
</dbReference>
<comment type="catalytic activity">
    <reaction evidence="1 7">
        <text>alpha,alpha-trehalose + H2O = alpha-D-glucose + beta-D-glucose</text>
        <dbReference type="Rhea" id="RHEA:32675"/>
        <dbReference type="ChEBI" id="CHEBI:15377"/>
        <dbReference type="ChEBI" id="CHEBI:15903"/>
        <dbReference type="ChEBI" id="CHEBI:16551"/>
        <dbReference type="ChEBI" id="CHEBI:17925"/>
        <dbReference type="EC" id="3.2.1.28"/>
    </reaction>
</comment>
<organism evidence="8">
    <name type="scientific">Magallana gigas</name>
    <name type="common">Pacific oyster</name>
    <name type="synonym">Crassostrea gigas</name>
    <dbReference type="NCBI Taxonomy" id="29159"/>
    <lineage>
        <taxon>Eukaryota</taxon>
        <taxon>Metazoa</taxon>
        <taxon>Spiralia</taxon>
        <taxon>Lophotrochozoa</taxon>
        <taxon>Mollusca</taxon>
        <taxon>Bivalvia</taxon>
        <taxon>Autobranchia</taxon>
        <taxon>Pteriomorphia</taxon>
        <taxon>Ostreida</taxon>
        <taxon>Ostreoidea</taxon>
        <taxon>Ostreidae</taxon>
        <taxon>Magallana</taxon>
    </lineage>
</organism>
<dbReference type="InterPro" id="IPR001661">
    <property type="entry name" value="Glyco_hydro_37"/>
</dbReference>
<evidence type="ECO:0000313" key="8">
    <source>
        <dbReference type="EMBL" id="EKC36895.1"/>
    </source>
</evidence>
<sequence>MASISVLAGSVLLHLVLSVGILRGEDTVPACDRIAILGHNLLNNTTFCTSKLLCPSISEEVLSAFNNLSKPISEAQGRKFVDDHFSGPGDEFQPWKPTDLPRMPAIMNHIKDPLLRGFAWDLCRTWKDLGRKIAIPWCIYLTHSLSPGEDLEKPITVAKNVLMLSLVYGRDTYWVVKGLLLCEMTDTVKGMLENFAFMIQRFGFIPNGGRVYYSRRSQPPFFIPMMYDYYMATKNLTFVQSHLPAMETEYAFWMTNRSVSVQRGDVTHILNRYASSVNSPRPESYSEDLKTASSTNNSSARRQLYQNLVSAAESGWDFSSRWFSRDPGTNLTLDTTRTTNILPVDLNSVLCMNEHILSELFNLTGNQEKGKNYSKNWQRRQAAIFNVLWNPTKRVWQDLDIAANSHRDYFYASNILPLFASCTGKNETQTEKSVLTYLQNLGVLQFAGGFPTSLETTGQQWDLPNGWPPLQHMAIWGMSQSQNQQLKAEAFSLANKSIVSNWIAWNRSRNMYEKYSTNISGEGGSGGEYGVQEGFGWSNGVVLELLSMYGDRLSVSPQCHHTSSAHAASRTRLFYHISPLVLCFVCLLFYL</sequence>
<dbReference type="InterPro" id="IPR018232">
    <property type="entry name" value="Glyco_hydro_37_CS"/>
</dbReference>
<dbReference type="PRINTS" id="PR00744">
    <property type="entry name" value="GLHYDRLASE37"/>
</dbReference>
<dbReference type="EC" id="3.2.1.28" evidence="3 7"/>
<dbReference type="InParanoid" id="K1R6Q3"/>
<dbReference type="GO" id="GO:0005993">
    <property type="term" value="P:trehalose catabolic process"/>
    <property type="evidence" value="ECO:0007669"/>
    <property type="project" value="TreeGrafter"/>
</dbReference>